<organism evidence="1 2">
    <name type="scientific">Anaerobutyricum hallii</name>
    <dbReference type="NCBI Taxonomy" id="39488"/>
    <lineage>
        <taxon>Bacteria</taxon>
        <taxon>Bacillati</taxon>
        <taxon>Bacillota</taxon>
        <taxon>Clostridia</taxon>
        <taxon>Lachnospirales</taxon>
        <taxon>Lachnospiraceae</taxon>
        <taxon>Anaerobutyricum</taxon>
    </lineage>
</organism>
<dbReference type="InterPro" id="IPR029035">
    <property type="entry name" value="DHS-like_NAD/FAD-binding_dom"/>
</dbReference>
<evidence type="ECO:0000313" key="2">
    <source>
        <dbReference type="Proteomes" id="UP000095679"/>
    </source>
</evidence>
<dbReference type="Proteomes" id="UP000095679">
    <property type="component" value="Unassembled WGS sequence"/>
</dbReference>
<name>A0A174LJZ1_9FIRM</name>
<proteinExistence type="predicted"/>
<dbReference type="RefSeq" id="WP_242861948.1">
    <property type="nucleotide sequence ID" value="NZ_BLYK01000122.1"/>
</dbReference>
<dbReference type="Gene3D" id="3.40.50.1220">
    <property type="entry name" value="TPP-binding domain"/>
    <property type="match status" value="1"/>
</dbReference>
<reference evidence="1 2" key="1">
    <citation type="submission" date="2015-09" db="EMBL/GenBank/DDBJ databases">
        <authorList>
            <consortium name="Pathogen Informatics"/>
        </authorList>
    </citation>
    <scope>NUCLEOTIDE SEQUENCE [LARGE SCALE GENOMIC DNA]</scope>
    <source>
        <strain evidence="1 2">2789STDY5834835</strain>
    </source>
</reference>
<dbReference type="EMBL" id="CYZL01000059">
    <property type="protein sequence ID" value="CUP22000.1"/>
    <property type="molecule type" value="Genomic_DNA"/>
</dbReference>
<accession>A0A174LJZ1</accession>
<sequence length="167" mass="19095">MPAGFEADRVFEMEGKLTQMRCKNRCHDEVYPNQKAVLAMTEEEVNGRVPKELLPKCPKCGGDMEVNWGEMSSFTETKNWKEKAARYQEFIQNLHGKKLVILEFGIGWRNQMIKAPLMQLAAVEPQASYITFNKGEIYIPEEIKEKSIGVDGNLTVALKEIRKGRID</sequence>
<dbReference type="SUPFAM" id="SSF52467">
    <property type="entry name" value="DHS-like NAD/FAD-binding domain"/>
    <property type="match status" value="1"/>
</dbReference>
<gene>
    <name evidence="1" type="ORF">ERS852450_03276</name>
</gene>
<evidence type="ECO:0000313" key="1">
    <source>
        <dbReference type="EMBL" id="CUP22000.1"/>
    </source>
</evidence>
<dbReference type="AlphaFoldDB" id="A0A174LJZ1"/>
<evidence type="ECO:0008006" key="3">
    <source>
        <dbReference type="Google" id="ProtNLM"/>
    </source>
</evidence>
<protein>
    <recommendedName>
        <fullName evidence="3">Deacetylase sirtuin-type domain-containing protein</fullName>
    </recommendedName>
</protein>